<dbReference type="InterPro" id="IPR011011">
    <property type="entry name" value="Znf_FYVE_PHD"/>
</dbReference>
<evidence type="ECO:0000256" key="4">
    <source>
        <dbReference type="SAM" id="MobiDB-lite"/>
    </source>
</evidence>
<dbReference type="Pfam" id="PF26055">
    <property type="entry name" value="Mtase_EDM2"/>
    <property type="match status" value="1"/>
</dbReference>
<evidence type="ECO:0000256" key="3">
    <source>
        <dbReference type="ARBA" id="ARBA00022833"/>
    </source>
</evidence>
<feature type="domain" description="Zinc finger PHD-type" evidence="5">
    <location>
        <begin position="129"/>
        <end position="203"/>
    </location>
</feature>
<keyword evidence="7" id="KW-1185">Reference proteome</keyword>
<accession>A0AAD5DS90</accession>
<evidence type="ECO:0000256" key="1">
    <source>
        <dbReference type="ARBA" id="ARBA00022723"/>
    </source>
</evidence>
<dbReference type="SMART" id="SM00249">
    <property type="entry name" value="PHD"/>
    <property type="match status" value="3"/>
</dbReference>
<name>A0AAD5DS90_9CHLO</name>
<evidence type="ECO:0000313" key="6">
    <source>
        <dbReference type="EMBL" id="KAI7842772.1"/>
    </source>
</evidence>
<protein>
    <recommendedName>
        <fullName evidence="5">Zinc finger PHD-type domain-containing protein</fullName>
    </recommendedName>
</protein>
<dbReference type="InterPro" id="IPR001965">
    <property type="entry name" value="Znf_PHD"/>
</dbReference>
<gene>
    <name evidence="6" type="ORF">COHA_003520</name>
</gene>
<reference evidence="6" key="1">
    <citation type="submission" date="2020-11" db="EMBL/GenBank/DDBJ databases">
        <title>Chlorella ohadii genome sequencing and assembly.</title>
        <authorList>
            <person name="Murik O."/>
            <person name="Treves H."/>
            <person name="Kedem I."/>
            <person name="Shotland Y."/>
            <person name="Kaplan A."/>
        </authorList>
    </citation>
    <scope>NUCLEOTIDE SEQUENCE</scope>
    <source>
        <strain evidence="6">1</strain>
    </source>
</reference>
<evidence type="ECO:0000259" key="5">
    <source>
        <dbReference type="SMART" id="SM00249"/>
    </source>
</evidence>
<dbReference type="AlphaFoldDB" id="A0AAD5DS90"/>
<feature type="region of interest" description="Disordered" evidence="4">
    <location>
        <begin position="778"/>
        <end position="818"/>
    </location>
</feature>
<keyword evidence="1" id="KW-0479">Metal-binding</keyword>
<dbReference type="Pfam" id="PF22908">
    <property type="entry name" value="PHD_NSD"/>
    <property type="match status" value="1"/>
</dbReference>
<dbReference type="InterPro" id="IPR055198">
    <property type="entry name" value="NSD_PHD"/>
</dbReference>
<evidence type="ECO:0000256" key="2">
    <source>
        <dbReference type="ARBA" id="ARBA00022771"/>
    </source>
</evidence>
<proteinExistence type="predicted"/>
<dbReference type="PANTHER" id="PTHR46235:SF3">
    <property type="entry name" value="PHD FINGER-CONTAINING PROTEIN DDB_G0268158"/>
    <property type="match status" value="1"/>
</dbReference>
<dbReference type="GO" id="GO:0006338">
    <property type="term" value="P:chromatin remodeling"/>
    <property type="evidence" value="ECO:0007669"/>
    <property type="project" value="UniProtKB-ARBA"/>
</dbReference>
<keyword evidence="2" id="KW-0863">Zinc-finger</keyword>
<dbReference type="SUPFAM" id="SSF57903">
    <property type="entry name" value="FYVE/PHD zinc finger"/>
    <property type="match status" value="2"/>
</dbReference>
<evidence type="ECO:0000313" key="7">
    <source>
        <dbReference type="Proteomes" id="UP001205105"/>
    </source>
</evidence>
<dbReference type="CDD" id="cd15565">
    <property type="entry name" value="PHD2_NSD"/>
    <property type="match status" value="1"/>
</dbReference>
<feature type="domain" description="Zinc finger PHD-type" evidence="5">
    <location>
        <begin position="83"/>
        <end position="128"/>
    </location>
</feature>
<dbReference type="Gene3D" id="3.30.40.10">
    <property type="entry name" value="Zinc/RING finger domain, C3HC4 (zinc finger)"/>
    <property type="match status" value="2"/>
</dbReference>
<dbReference type="CDD" id="cd15566">
    <property type="entry name" value="PHD3_NSD"/>
    <property type="match status" value="1"/>
</dbReference>
<feature type="compositionally biased region" description="Acidic residues" evidence="4">
    <location>
        <begin position="280"/>
        <end position="290"/>
    </location>
</feature>
<feature type="compositionally biased region" description="Gly residues" evidence="4">
    <location>
        <begin position="798"/>
        <end position="807"/>
    </location>
</feature>
<dbReference type="GO" id="GO:0008270">
    <property type="term" value="F:zinc ion binding"/>
    <property type="evidence" value="ECO:0007669"/>
    <property type="project" value="UniProtKB-KW"/>
</dbReference>
<comment type="caution">
    <text evidence="6">The sequence shown here is derived from an EMBL/GenBank/DDBJ whole genome shotgun (WGS) entry which is preliminary data.</text>
</comment>
<sequence>MEEEEEDGEDADEAQQQQQFDTQCALCDDGGNLLACDGPCMRSFHTGFNAECNLLGLPSDLAELLATTSDTFRCPNCLAGVQQCFICKKEGEENKDVFKCIHASCGRHYHPKCAQVDPGSPFACKLHTCKKCGQPAERGSKAGELVPCRRCPQAWHRRCLPPDLPLNREVQDGARVWLADYDEQQEAWLDGVETSLLYCKRHPMDPDTGQAKFVRRLRKAAERGQAKGQVHEVPYLLIRGDLRRAFLRHYAGQYRHLASSRQLLAEEAESAKRRRAAEAAAEEASSEEDVPLATKRRRLIKAGEAKKSVLAGKGPAEAGEQPESSGVTEDARVAGFEDYGEVQQMVPAVDRAPAARRSAAVDMERLEDALERLVHLPSRQRRADRRKRLLQAAEDDQRLTKDSLHMATRRPEPYRHPMKKTIDESRLQALERSVGCTAGQLGYAVEEFRNRRLSEAELMQVLDSGTVRAALTHYDDLLMVLAPYLHGERYSSYGRHFTSHKLLHDVAERLREHLRSGDQVVDFSCGENYFLPHLKQLCLRDNMPISGRAYDIILAKDSTDFVLKSWFDARPDTEGLAPPHQLVIGLNPPFGKNNSLADKFVRKAANFWPRLMVLIVPPHTIIPPGYRVVLESSKMCGGEEFYVPGSSHKSWNKEWPVLRILERQAFFSPVVDPACPAPAPTVEVSEHEARRLQVPHQELIDCTAAVHMHHQPFGAGGYLQQGFAAGYGAPAGPDVYGAYGYAPHHAQMLPQQPYAPMYGQQMSGMEWPQPQQAAYHGLPAVQPPMMPPQNMQGRGRQHYGGRGPGRQHGGRGRGRGRR</sequence>
<dbReference type="EMBL" id="JADXDR010000048">
    <property type="protein sequence ID" value="KAI7842772.1"/>
    <property type="molecule type" value="Genomic_DNA"/>
</dbReference>
<dbReference type="InterPro" id="IPR013083">
    <property type="entry name" value="Znf_RING/FYVE/PHD"/>
</dbReference>
<dbReference type="PANTHER" id="PTHR46235">
    <property type="entry name" value="PHD FINGER-CONTAINING PROTEIN DDB_G0268158"/>
    <property type="match status" value="1"/>
</dbReference>
<dbReference type="InterPro" id="IPR058939">
    <property type="entry name" value="Mtase_EDM2"/>
</dbReference>
<feature type="region of interest" description="Disordered" evidence="4">
    <location>
        <begin position="308"/>
        <end position="328"/>
    </location>
</feature>
<dbReference type="Proteomes" id="UP001205105">
    <property type="component" value="Unassembled WGS sequence"/>
</dbReference>
<feature type="compositionally biased region" description="Basic residues" evidence="4">
    <location>
        <begin position="808"/>
        <end position="818"/>
    </location>
</feature>
<keyword evidence="3" id="KW-0862">Zinc</keyword>
<feature type="region of interest" description="Disordered" evidence="4">
    <location>
        <begin position="275"/>
        <end position="294"/>
    </location>
</feature>
<feature type="domain" description="Zinc finger PHD-type" evidence="5">
    <location>
        <begin position="23"/>
        <end position="78"/>
    </location>
</feature>
<organism evidence="6 7">
    <name type="scientific">Chlorella ohadii</name>
    <dbReference type="NCBI Taxonomy" id="2649997"/>
    <lineage>
        <taxon>Eukaryota</taxon>
        <taxon>Viridiplantae</taxon>
        <taxon>Chlorophyta</taxon>
        <taxon>core chlorophytes</taxon>
        <taxon>Trebouxiophyceae</taxon>
        <taxon>Chlorellales</taxon>
        <taxon>Chlorellaceae</taxon>
        <taxon>Chlorella clade</taxon>
        <taxon>Chlorella</taxon>
    </lineage>
</organism>